<comment type="caution">
    <text evidence="2">The sequence shown here is derived from an EMBL/GenBank/DDBJ whole genome shotgun (WGS) entry which is preliminary data.</text>
</comment>
<evidence type="ECO:0000313" key="3">
    <source>
        <dbReference type="Proteomes" id="UP000006443"/>
    </source>
</evidence>
<feature type="domain" description="CGGC" evidence="1">
    <location>
        <begin position="5"/>
        <end position="109"/>
    </location>
</feature>
<keyword evidence="3" id="KW-1185">Reference proteome</keyword>
<dbReference type="EMBL" id="ACJM01000006">
    <property type="protein sequence ID" value="EEG77758.1"/>
    <property type="molecule type" value="Genomic_DNA"/>
</dbReference>
<dbReference type="eggNOG" id="COG5561">
    <property type="taxonomic scope" value="Bacteria"/>
</dbReference>
<dbReference type="Proteomes" id="UP000006443">
    <property type="component" value="Unassembled WGS sequence"/>
</dbReference>
<organism evidence="2 3">
    <name type="scientific">Dethiobacter alkaliphilus AHT 1</name>
    <dbReference type="NCBI Taxonomy" id="555088"/>
    <lineage>
        <taxon>Bacteria</taxon>
        <taxon>Bacillati</taxon>
        <taxon>Bacillota</taxon>
        <taxon>Dethiobacteria</taxon>
        <taxon>Dethiobacterales</taxon>
        <taxon>Dethiobacteraceae</taxon>
        <taxon>Dethiobacter</taxon>
    </lineage>
</organism>
<evidence type="ECO:0000313" key="2">
    <source>
        <dbReference type="EMBL" id="EEG77758.1"/>
    </source>
</evidence>
<reference evidence="2 3" key="1">
    <citation type="submission" date="2009-02" db="EMBL/GenBank/DDBJ databases">
        <title>Sequencing of the draft genome and assembly of Dethiobacter alkaliphilus AHT 1.</title>
        <authorList>
            <consortium name="US DOE Joint Genome Institute (JGI-PGF)"/>
            <person name="Lucas S."/>
            <person name="Copeland A."/>
            <person name="Lapidus A."/>
            <person name="Glavina del Rio T."/>
            <person name="Dalin E."/>
            <person name="Tice H."/>
            <person name="Bruce D."/>
            <person name="Goodwin L."/>
            <person name="Pitluck S."/>
            <person name="Larimer F."/>
            <person name="Land M.L."/>
            <person name="Hauser L."/>
            <person name="Muyzer G."/>
        </authorList>
    </citation>
    <scope>NUCLEOTIDE SEQUENCE [LARGE SCALE GENOMIC DNA]</scope>
    <source>
        <strain evidence="2 3">AHT 1</strain>
    </source>
</reference>
<name>C0GG69_DETAL</name>
<dbReference type="InterPro" id="IPR014925">
    <property type="entry name" value="CGGC_dom"/>
</dbReference>
<dbReference type="Pfam" id="PF08821">
    <property type="entry name" value="CGGC"/>
    <property type="match status" value="1"/>
</dbReference>
<sequence length="110" mass="12015">MEKEKIAVLRCEIVSEVCPGAGCLKALNARRVHFEDTPQDAELIGFITCGGCSGRRVSRLIKSLLKSGLTTVHLSSCMLLDKDYPKCPHIDGIKNTIDKLGVKIVEGTHH</sequence>
<dbReference type="RefSeq" id="WP_008516251.1">
    <property type="nucleotide sequence ID" value="NZ_ACJM01000006.1"/>
</dbReference>
<accession>C0GG69</accession>
<dbReference type="OrthoDB" id="9792960at2"/>
<proteinExistence type="predicted"/>
<dbReference type="SMART" id="SM01078">
    <property type="entry name" value="CGGC"/>
    <property type="match status" value="1"/>
</dbReference>
<evidence type="ECO:0000259" key="1">
    <source>
        <dbReference type="SMART" id="SM01078"/>
    </source>
</evidence>
<dbReference type="AlphaFoldDB" id="C0GG69"/>
<gene>
    <name evidence="2" type="ORF">DealDRAFT_1478</name>
</gene>
<dbReference type="STRING" id="555088.DealDRAFT_1478"/>
<protein>
    <recommendedName>
        <fullName evidence="1">CGGC domain-containing protein</fullName>
    </recommendedName>
</protein>